<organism evidence="2 3">
    <name type="scientific">Rhinolophus ferrumequinum</name>
    <name type="common">Greater horseshoe bat</name>
    <dbReference type="NCBI Taxonomy" id="59479"/>
    <lineage>
        <taxon>Eukaryota</taxon>
        <taxon>Metazoa</taxon>
        <taxon>Chordata</taxon>
        <taxon>Craniata</taxon>
        <taxon>Vertebrata</taxon>
        <taxon>Euteleostomi</taxon>
        <taxon>Mammalia</taxon>
        <taxon>Eutheria</taxon>
        <taxon>Laurasiatheria</taxon>
        <taxon>Chiroptera</taxon>
        <taxon>Yinpterochiroptera</taxon>
        <taxon>Rhinolophoidea</taxon>
        <taxon>Rhinolophidae</taxon>
        <taxon>Rhinolophinae</taxon>
        <taxon>Rhinolophus</taxon>
    </lineage>
</organism>
<evidence type="ECO:0000256" key="1">
    <source>
        <dbReference type="SAM" id="MobiDB-lite"/>
    </source>
</evidence>
<evidence type="ECO:0000313" key="3">
    <source>
        <dbReference type="Proteomes" id="UP000585614"/>
    </source>
</evidence>
<feature type="region of interest" description="Disordered" evidence="1">
    <location>
        <begin position="125"/>
        <end position="147"/>
    </location>
</feature>
<proteinExistence type="predicted"/>
<dbReference type="AlphaFoldDB" id="A0A7J7X586"/>
<dbReference type="Proteomes" id="UP000585614">
    <property type="component" value="Unassembled WGS sequence"/>
</dbReference>
<protein>
    <submittedName>
        <fullName evidence="2">Uncharacterized protein</fullName>
    </submittedName>
</protein>
<comment type="caution">
    <text evidence="2">The sequence shown here is derived from an EMBL/GenBank/DDBJ whole genome shotgun (WGS) entry which is preliminary data.</text>
</comment>
<gene>
    <name evidence="2" type="ORF">mRhiFer1_010223</name>
</gene>
<name>A0A7J7X586_RHIFE</name>
<evidence type="ECO:0000313" key="2">
    <source>
        <dbReference type="EMBL" id="KAF6344845.1"/>
    </source>
</evidence>
<feature type="region of interest" description="Disordered" evidence="1">
    <location>
        <begin position="1"/>
        <end position="38"/>
    </location>
</feature>
<accession>A0A7J7X586</accession>
<sequence>MGSKDHMSWGCGGGDGRPLRASQALPCPDSPRARRGDKVSGALDIVSWLARKNSNAAEEAGPGPGSVNAPLTKEKLDKEKAEAVLEPCASTAGQPCRCLTRAAFLCPLERPARGQRVPTPRAGLAATHCKTQRQPVTSPSVSLLGGHSPPCRRPQGHFVFKHHLCLQMPS</sequence>
<reference evidence="2 3" key="1">
    <citation type="journal article" date="2020" name="Nature">
        <title>Six reference-quality genomes reveal evolution of bat adaptations.</title>
        <authorList>
            <person name="Jebb D."/>
            <person name="Huang Z."/>
            <person name="Pippel M."/>
            <person name="Hughes G.M."/>
            <person name="Lavrichenko K."/>
            <person name="Devanna P."/>
            <person name="Winkler S."/>
            <person name="Jermiin L.S."/>
            <person name="Skirmuntt E.C."/>
            <person name="Katzourakis A."/>
            <person name="Burkitt-Gray L."/>
            <person name="Ray D.A."/>
            <person name="Sullivan K.A.M."/>
            <person name="Roscito J.G."/>
            <person name="Kirilenko B.M."/>
            <person name="Davalos L.M."/>
            <person name="Corthals A.P."/>
            <person name="Power M.L."/>
            <person name="Jones G."/>
            <person name="Ransome R.D."/>
            <person name="Dechmann D.K.N."/>
            <person name="Locatelli A.G."/>
            <person name="Puechmaille S.J."/>
            <person name="Fedrigo O."/>
            <person name="Jarvis E.D."/>
            <person name="Hiller M."/>
            <person name="Vernes S.C."/>
            <person name="Myers E.W."/>
            <person name="Teeling E.C."/>
        </authorList>
    </citation>
    <scope>NUCLEOTIDE SEQUENCE [LARGE SCALE GENOMIC DNA]</scope>
    <source>
        <strain evidence="2">MRhiFer1</strain>
        <tissue evidence="2">Lung</tissue>
    </source>
</reference>
<dbReference type="EMBL" id="JACAGC010000009">
    <property type="protein sequence ID" value="KAF6344845.1"/>
    <property type="molecule type" value="Genomic_DNA"/>
</dbReference>
<feature type="compositionally biased region" description="Polar residues" evidence="1">
    <location>
        <begin position="132"/>
        <end position="141"/>
    </location>
</feature>